<accession>A0AC61NID2</accession>
<gene>
    <name evidence="1" type="ORF">K4L44_06515</name>
</gene>
<dbReference type="EMBL" id="CP081303">
    <property type="protein sequence ID" value="QZE15479.1"/>
    <property type="molecule type" value="Genomic_DNA"/>
</dbReference>
<keyword evidence="2" id="KW-1185">Reference proteome</keyword>
<organism evidence="1 2">
    <name type="scientific">Halosquirtibacter laminarini</name>
    <dbReference type="NCBI Taxonomy" id="3374600"/>
    <lineage>
        <taxon>Bacteria</taxon>
        <taxon>Pseudomonadati</taxon>
        <taxon>Bacteroidota</taxon>
        <taxon>Bacteroidia</taxon>
        <taxon>Marinilabiliales</taxon>
        <taxon>Prolixibacteraceae</taxon>
        <taxon>Halosquirtibacter</taxon>
    </lineage>
</organism>
<proteinExistence type="predicted"/>
<dbReference type="Proteomes" id="UP000826212">
    <property type="component" value="Chromosome"/>
</dbReference>
<name>A0AC61NID2_9BACT</name>
<protein>
    <submittedName>
        <fullName evidence="1">Uncharacterized protein</fullName>
    </submittedName>
</protein>
<evidence type="ECO:0000313" key="1">
    <source>
        <dbReference type="EMBL" id="QZE15479.1"/>
    </source>
</evidence>
<evidence type="ECO:0000313" key="2">
    <source>
        <dbReference type="Proteomes" id="UP000826212"/>
    </source>
</evidence>
<reference evidence="1" key="1">
    <citation type="submission" date="2021-08" db="EMBL/GenBank/DDBJ databases">
        <title>Novel anaerobic bacterium isolated from sea squirt in East Sea, Republic of Korea.</title>
        <authorList>
            <person name="Nguyen T.H."/>
            <person name="Li Z."/>
            <person name="Lee Y.-J."/>
            <person name="Ko J."/>
            <person name="Kim S.-G."/>
        </authorList>
    </citation>
    <scope>NUCLEOTIDE SEQUENCE</scope>
    <source>
        <strain evidence="1">KCTC 25031</strain>
    </source>
</reference>
<sequence>MKKLLLLLWLVSMISLITNAENKNPRNLYSEAITYEALTPELLESYSKFPVMDGVYYLFEKGATTKLIETKEYKIIRTRIPNKSEMYGYQLVQMRTCGYLDSSVFPQFQSIQKRKNSTGQRVDYSYAPGTDKHSFMKIEVTTIKDKDYVILIEKIVYKKRHSFKQKVTKPFRCAF</sequence>